<evidence type="ECO:0000313" key="3">
    <source>
        <dbReference type="Proteomes" id="UP000268320"/>
    </source>
</evidence>
<proteinExistence type="predicted"/>
<keyword evidence="1" id="KW-0175">Coiled coil</keyword>
<dbReference type="EMBL" id="MH816966">
    <property type="protein sequence ID" value="AYD85473.1"/>
    <property type="molecule type" value="Genomic_DNA"/>
</dbReference>
<sequence length="185" mass="20713">MSNINWEDDLPQVAPESIQERLARLVSELAERQEALTELEDEADMQKQRISEIKTVLLPGVMDELGVSEIKLEDKTKIKVESKVNASIKKENELKVFDWLVNNGYGGLIKSSVTAEFGREEIEQAQEIVAALREDGVEATLKQGVHSATLKSFVKEQLEAGNPVSEDISVFEYKEAKITLPKSKK</sequence>
<feature type="coiled-coil region" evidence="1">
    <location>
        <begin position="22"/>
        <end position="56"/>
    </location>
</feature>
<accession>A0A386KLX9</accession>
<dbReference type="KEGG" id="vg:55004085"/>
<protein>
    <submittedName>
        <fullName evidence="2">Uncharacterized protein</fullName>
    </submittedName>
</protein>
<evidence type="ECO:0000313" key="2">
    <source>
        <dbReference type="EMBL" id="AYD85473.1"/>
    </source>
</evidence>
<name>A0A386KLX9_9CAUD</name>
<keyword evidence="3" id="KW-1185">Reference proteome</keyword>
<evidence type="ECO:0000256" key="1">
    <source>
        <dbReference type="SAM" id="Coils"/>
    </source>
</evidence>
<dbReference type="InterPro" id="IPR055731">
    <property type="entry name" value="Pam3_gp33-like"/>
</dbReference>
<organism evidence="2 3">
    <name type="scientific">Escherichia phage FEC19</name>
    <dbReference type="NCBI Taxonomy" id="2315486"/>
    <lineage>
        <taxon>Viruses</taxon>
        <taxon>Duplodnaviria</taxon>
        <taxon>Heunggongvirae</taxon>
        <taxon>Uroviricota</taxon>
        <taxon>Caudoviricetes</taxon>
        <taxon>Lindbergviridae</taxon>
        <taxon>Wifcevirus</taxon>
        <taxon>Wifcevirus FEC19</taxon>
    </lineage>
</organism>
<dbReference type="GeneID" id="55004085"/>
<dbReference type="Pfam" id="PF23984">
    <property type="entry name" value="DUF7307"/>
    <property type="match status" value="1"/>
</dbReference>
<dbReference type="Proteomes" id="UP000268320">
    <property type="component" value="Genome"/>
</dbReference>
<reference evidence="2 3" key="1">
    <citation type="submission" date="2018-08" db="EMBL/GenBank/DDBJ databases">
        <title>Characterization and Complete Genome Sequence Analysis of a Lytic Bacteriophage FEC19 infecting Escherichia coli O157:H7.</title>
        <authorList>
            <person name="Fan C."/>
            <person name="Zhao C."/>
            <person name="Tie D."/>
            <person name="Sun Y."/>
        </authorList>
    </citation>
    <scope>NUCLEOTIDE SEQUENCE [LARGE SCALE GENOMIC DNA]</scope>
</reference>
<dbReference type="RefSeq" id="YP_009813010.1">
    <property type="nucleotide sequence ID" value="NC_048073.1"/>
</dbReference>